<keyword evidence="1" id="KW-1133">Transmembrane helix</keyword>
<dbReference type="InParanoid" id="A0A2T0GZR9"/>
<dbReference type="EMBL" id="PVSR01000003">
    <property type="protein sequence ID" value="PRW64612.1"/>
    <property type="molecule type" value="Genomic_DNA"/>
</dbReference>
<accession>A0A2T0GZR9</accession>
<dbReference type="RefSeq" id="WP_106112648.1">
    <property type="nucleotide sequence ID" value="NZ_PVSR01000003.1"/>
</dbReference>
<keyword evidence="1" id="KW-0812">Transmembrane</keyword>
<dbReference type="Proteomes" id="UP000239352">
    <property type="component" value="Unassembled WGS sequence"/>
</dbReference>
<name>A0A2T0GZR9_ACTMO</name>
<dbReference type="AlphaFoldDB" id="A0A2T0GZR9"/>
<keyword evidence="3" id="KW-1185">Reference proteome</keyword>
<sequence length="88" mass="9329">MSQDKDTGGRRAAAFDVRLVIAALFVLYGVVCTLMGLFGTSAEEIDRAAGININLWSGVGMLVFSAAFAAWARLRPIVVPTETGTPEP</sequence>
<evidence type="ECO:0000313" key="3">
    <source>
        <dbReference type="Proteomes" id="UP000239352"/>
    </source>
</evidence>
<feature type="transmembrane region" description="Helical" evidence="1">
    <location>
        <begin position="20"/>
        <end position="41"/>
    </location>
</feature>
<keyword evidence="1" id="KW-0472">Membrane</keyword>
<gene>
    <name evidence="2" type="ORF">CEP50_04480</name>
</gene>
<evidence type="ECO:0008006" key="4">
    <source>
        <dbReference type="Google" id="ProtNLM"/>
    </source>
</evidence>
<comment type="caution">
    <text evidence="2">The sequence shown here is derived from an EMBL/GenBank/DDBJ whole genome shotgun (WGS) entry which is preliminary data.</text>
</comment>
<reference evidence="2 3" key="1">
    <citation type="submission" date="2018-03" db="EMBL/GenBank/DDBJ databases">
        <title>Actinopolyspora mortivallis from Sahara, screening for active biomolecules.</title>
        <authorList>
            <person name="Selama O."/>
            <person name="Wellington E.M.H."/>
            <person name="Hacene H."/>
        </authorList>
    </citation>
    <scope>NUCLEOTIDE SEQUENCE [LARGE SCALE GENOMIC DNA]</scope>
    <source>
        <strain evidence="2 3">M5A</strain>
    </source>
</reference>
<protein>
    <recommendedName>
        <fullName evidence="4">DUF485 domain-containing protein</fullName>
    </recommendedName>
</protein>
<feature type="transmembrane region" description="Helical" evidence="1">
    <location>
        <begin position="53"/>
        <end position="72"/>
    </location>
</feature>
<dbReference type="STRING" id="1050202.GCA_000384035_02657"/>
<organism evidence="2 3">
    <name type="scientific">Actinopolyspora mortivallis</name>
    <dbReference type="NCBI Taxonomy" id="33906"/>
    <lineage>
        <taxon>Bacteria</taxon>
        <taxon>Bacillati</taxon>
        <taxon>Actinomycetota</taxon>
        <taxon>Actinomycetes</taxon>
        <taxon>Actinopolysporales</taxon>
        <taxon>Actinopolysporaceae</taxon>
        <taxon>Actinopolyspora</taxon>
    </lineage>
</organism>
<evidence type="ECO:0000313" key="2">
    <source>
        <dbReference type="EMBL" id="PRW64612.1"/>
    </source>
</evidence>
<proteinExistence type="predicted"/>
<evidence type="ECO:0000256" key="1">
    <source>
        <dbReference type="SAM" id="Phobius"/>
    </source>
</evidence>